<protein>
    <submittedName>
        <fullName evidence="2">Uncharacterized protein</fullName>
    </submittedName>
</protein>
<feature type="non-terminal residue" evidence="2">
    <location>
        <position position="214"/>
    </location>
</feature>
<evidence type="ECO:0000313" key="2">
    <source>
        <dbReference type="EMBL" id="GMT32413.1"/>
    </source>
</evidence>
<reference evidence="2" key="1">
    <citation type="submission" date="2023-10" db="EMBL/GenBank/DDBJ databases">
        <title>Genome assembly of Pristionchus species.</title>
        <authorList>
            <person name="Yoshida K."/>
            <person name="Sommer R.J."/>
        </authorList>
    </citation>
    <scope>NUCLEOTIDE SEQUENCE</scope>
    <source>
        <strain evidence="2">RS5133</strain>
    </source>
</reference>
<dbReference type="EMBL" id="BTSY01000006">
    <property type="protein sequence ID" value="GMT32413.1"/>
    <property type="molecule type" value="Genomic_DNA"/>
</dbReference>
<dbReference type="AlphaFoldDB" id="A0AAV5WQ61"/>
<feature type="compositionally biased region" description="Basic and acidic residues" evidence="1">
    <location>
        <begin position="195"/>
        <end position="214"/>
    </location>
</feature>
<name>A0AAV5WQ61_9BILA</name>
<feature type="non-terminal residue" evidence="2">
    <location>
        <position position="1"/>
    </location>
</feature>
<evidence type="ECO:0000256" key="1">
    <source>
        <dbReference type="SAM" id="MobiDB-lite"/>
    </source>
</evidence>
<gene>
    <name evidence="2" type="ORF">PFISCL1PPCAC_23710</name>
</gene>
<organism evidence="2 3">
    <name type="scientific">Pristionchus fissidentatus</name>
    <dbReference type="NCBI Taxonomy" id="1538716"/>
    <lineage>
        <taxon>Eukaryota</taxon>
        <taxon>Metazoa</taxon>
        <taxon>Ecdysozoa</taxon>
        <taxon>Nematoda</taxon>
        <taxon>Chromadorea</taxon>
        <taxon>Rhabditida</taxon>
        <taxon>Rhabditina</taxon>
        <taxon>Diplogasteromorpha</taxon>
        <taxon>Diplogasteroidea</taxon>
        <taxon>Neodiplogasteridae</taxon>
        <taxon>Pristionchus</taxon>
    </lineage>
</organism>
<accession>A0AAV5WQ61</accession>
<comment type="caution">
    <text evidence="2">The sequence shown here is derived from an EMBL/GenBank/DDBJ whole genome shotgun (WGS) entry which is preliminary data.</text>
</comment>
<proteinExistence type="predicted"/>
<feature type="region of interest" description="Disordered" evidence="1">
    <location>
        <begin position="181"/>
        <end position="214"/>
    </location>
</feature>
<evidence type="ECO:0000313" key="3">
    <source>
        <dbReference type="Proteomes" id="UP001432322"/>
    </source>
</evidence>
<dbReference type="Proteomes" id="UP001432322">
    <property type="component" value="Unassembled WGS sequence"/>
</dbReference>
<sequence length="214" mass="24135">VLPYFSDYRIRMARSRGGADSSNGKKKNGDGGRFQYEVNSQELDEEVHNAIQRELAMLKKQLTLEPILDNTEKQERLVHAILRMNISALRGTILHDSVPGPNSWFGFHGPNVAKERKAAVDKLLIVTNAFEKTKHTPENINAEARAALNELSDTFKVFGPSWIKVRDSIVHLALEQIEEIKTSSTGAGGEAPHLGVERAELEKLEKRERERREK</sequence>
<keyword evidence="3" id="KW-1185">Reference proteome</keyword>